<reference evidence="3" key="1">
    <citation type="submission" date="2021-01" db="EMBL/GenBank/DDBJ databases">
        <authorList>
            <person name="Corre E."/>
            <person name="Pelletier E."/>
            <person name="Niang G."/>
            <person name="Scheremetjew M."/>
            <person name="Finn R."/>
            <person name="Kale V."/>
            <person name="Holt S."/>
            <person name="Cochrane G."/>
            <person name="Meng A."/>
            <person name="Brown T."/>
            <person name="Cohen L."/>
        </authorList>
    </citation>
    <scope>NUCLEOTIDE SEQUENCE</scope>
    <source>
        <strain evidence="3">ECT3854</strain>
    </source>
</reference>
<dbReference type="SUPFAM" id="SSF48371">
    <property type="entry name" value="ARM repeat"/>
    <property type="match status" value="1"/>
</dbReference>
<dbReference type="EMBL" id="HBFW01005371">
    <property type="protein sequence ID" value="CAD8932423.1"/>
    <property type="molecule type" value="Transcribed_RNA"/>
</dbReference>
<dbReference type="PANTHER" id="PTHR22895:SF0">
    <property type="entry name" value="ARMADILLO REPEAT-CONTAINING PROTEIN 6"/>
    <property type="match status" value="1"/>
</dbReference>
<dbReference type="InterPro" id="IPR016024">
    <property type="entry name" value="ARM-type_fold"/>
</dbReference>
<sequence length="289" mass="32049">MARHPRNKTIQFHACEALGGLAADKTSREAILRSEGIERLLKVLTEHKRDVSIQVAGYQALNVLTEDPSILSKFEILQIAETVLYALKMHPRGAGVQEHGFSVLINLADFPDVKTMIVRDGGIERIIATMKLHPTSCQIQCHGCTVLKNVAISINKKRTIIHSGGVAVVVAALTNFPADVDIQIACYDLFRTVLDQQDSHELSEEIVKVFTMTMKNHQQDAEVLRQAFEAMVHLPQTMENRQLLGQAGVATTVATAVTAHPSHRTLRWFGERLVNQICSYHEVQSVSTV</sequence>
<evidence type="ECO:0000259" key="2">
    <source>
        <dbReference type="Pfam" id="PF23744"/>
    </source>
</evidence>
<evidence type="ECO:0000313" key="3">
    <source>
        <dbReference type="EMBL" id="CAD8932423.1"/>
    </source>
</evidence>
<keyword evidence="1" id="KW-0677">Repeat</keyword>
<gene>
    <name evidence="3" type="ORF">CTEN0397_LOCUS3448</name>
</gene>
<feature type="domain" description="LRRK2 ARM repeat" evidence="2">
    <location>
        <begin position="83"/>
        <end position="187"/>
    </location>
</feature>
<dbReference type="InterPro" id="IPR000225">
    <property type="entry name" value="Armadillo"/>
</dbReference>
<dbReference type="AlphaFoldDB" id="A0A7S1GIS1"/>
<organism evidence="3">
    <name type="scientific">Cyclophora tenuis</name>
    <name type="common">Marine diatom</name>
    <dbReference type="NCBI Taxonomy" id="216820"/>
    <lineage>
        <taxon>Eukaryota</taxon>
        <taxon>Sar</taxon>
        <taxon>Stramenopiles</taxon>
        <taxon>Ochrophyta</taxon>
        <taxon>Bacillariophyta</taxon>
        <taxon>Fragilariophyceae</taxon>
        <taxon>Fragilariophycidae</taxon>
        <taxon>Cyclophorales</taxon>
        <taxon>Cyclophoraceae</taxon>
        <taxon>Cyclophora</taxon>
    </lineage>
</organism>
<name>A0A7S1GIS1_CYCTE</name>
<dbReference type="InterPro" id="IPR056597">
    <property type="entry name" value="ARM_LRRK2"/>
</dbReference>
<dbReference type="Gene3D" id="1.25.10.10">
    <property type="entry name" value="Leucine-rich Repeat Variant"/>
    <property type="match status" value="1"/>
</dbReference>
<proteinExistence type="predicted"/>
<protein>
    <recommendedName>
        <fullName evidence="2">LRRK2 ARM repeat domain-containing protein</fullName>
    </recommendedName>
</protein>
<dbReference type="PANTHER" id="PTHR22895">
    <property type="entry name" value="ARMADILLO REPEAT-CONTAINING PROTEIN 6"/>
    <property type="match status" value="1"/>
</dbReference>
<dbReference type="Pfam" id="PF23744">
    <property type="entry name" value="ARM_LRRK2"/>
    <property type="match status" value="1"/>
</dbReference>
<accession>A0A7S1GIS1</accession>
<evidence type="ECO:0000256" key="1">
    <source>
        <dbReference type="ARBA" id="ARBA00022737"/>
    </source>
</evidence>
<dbReference type="SMART" id="SM00185">
    <property type="entry name" value="ARM"/>
    <property type="match status" value="3"/>
</dbReference>
<dbReference type="InterPro" id="IPR011989">
    <property type="entry name" value="ARM-like"/>
</dbReference>